<dbReference type="Gene3D" id="3.40.630.30">
    <property type="match status" value="1"/>
</dbReference>
<feature type="region of interest" description="Disordered" evidence="1">
    <location>
        <begin position="78"/>
        <end position="119"/>
    </location>
</feature>
<dbReference type="EMBL" id="FTMI01000006">
    <property type="protein sequence ID" value="SIQ68486.1"/>
    <property type="molecule type" value="Genomic_DNA"/>
</dbReference>
<feature type="compositionally biased region" description="Low complexity" evidence="1">
    <location>
        <begin position="78"/>
        <end position="102"/>
    </location>
</feature>
<evidence type="ECO:0000313" key="4">
    <source>
        <dbReference type="Proteomes" id="UP000186235"/>
    </source>
</evidence>
<dbReference type="InterPro" id="IPR016181">
    <property type="entry name" value="Acyl_CoA_acyltransferase"/>
</dbReference>
<evidence type="ECO:0000259" key="2">
    <source>
        <dbReference type="PROSITE" id="PS51186"/>
    </source>
</evidence>
<proteinExistence type="predicted"/>
<dbReference type="GO" id="GO:0016747">
    <property type="term" value="F:acyltransferase activity, transferring groups other than amino-acyl groups"/>
    <property type="evidence" value="ECO:0007669"/>
    <property type="project" value="InterPro"/>
</dbReference>
<dbReference type="PROSITE" id="PS51186">
    <property type="entry name" value="GNAT"/>
    <property type="match status" value="1"/>
</dbReference>
<sequence length="224" mass="22156">MPDHTTTATTAVRRATTADAVALADLAALTFPLACPPGTSPDAIAEHVATQLSPDRFRAWAASAAHALLLVEATSPGASAGTSAGASGDTSPSTSAGTSAGTVETDAGSPEAPTGPLGYALLARGVPEDPDVAAAVGPGEAVELSKIYVHPAAQSTGVASVLMTATTGAAALLGPGLPLWLGTNGHNARAQAFYRKHGFAVVGGRTYVVGGETHADVVMALPRR</sequence>
<evidence type="ECO:0000256" key="1">
    <source>
        <dbReference type="SAM" id="MobiDB-lite"/>
    </source>
</evidence>
<protein>
    <submittedName>
        <fullName evidence="3">Acetyltransferase (GNAT) family protein</fullName>
    </submittedName>
</protein>
<dbReference type="InterPro" id="IPR000182">
    <property type="entry name" value="GNAT_dom"/>
</dbReference>
<organism evidence="3 4">
    <name type="scientific">Cellulosimicrobium aquatile</name>
    <dbReference type="NCBI Taxonomy" id="1612203"/>
    <lineage>
        <taxon>Bacteria</taxon>
        <taxon>Bacillati</taxon>
        <taxon>Actinomycetota</taxon>
        <taxon>Actinomycetes</taxon>
        <taxon>Micrococcales</taxon>
        <taxon>Promicromonosporaceae</taxon>
        <taxon>Cellulosimicrobium</taxon>
    </lineage>
</organism>
<dbReference type="Pfam" id="PF13508">
    <property type="entry name" value="Acetyltransf_7"/>
    <property type="match status" value="1"/>
</dbReference>
<accession>A0A1N6UTE2</accession>
<dbReference type="RefSeq" id="WP_076406058.1">
    <property type="nucleotide sequence ID" value="NZ_FTMI01000006.1"/>
</dbReference>
<keyword evidence="3" id="KW-0808">Transferase</keyword>
<dbReference type="SUPFAM" id="SSF55729">
    <property type="entry name" value="Acyl-CoA N-acyltransferases (Nat)"/>
    <property type="match status" value="1"/>
</dbReference>
<feature type="domain" description="N-acetyltransferase" evidence="2">
    <location>
        <begin position="68"/>
        <end position="224"/>
    </location>
</feature>
<dbReference type="AlphaFoldDB" id="A0A1N6UTE2"/>
<dbReference type="Proteomes" id="UP000186235">
    <property type="component" value="Unassembled WGS sequence"/>
</dbReference>
<gene>
    <name evidence="3" type="ORF">SAMN05518682_3334</name>
</gene>
<keyword evidence="4" id="KW-1185">Reference proteome</keyword>
<evidence type="ECO:0000313" key="3">
    <source>
        <dbReference type="EMBL" id="SIQ68486.1"/>
    </source>
</evidence>
<name>A0A1N6UTE2_9MICO</name>
<reference evidence="4" key="1">
    <citation type="submission" date="2017-01" db="EMBL/GenBank/DDBJ databases">
        <authorList>
            <person name="Varghese N."/>
            <person name="Submissions S."/>
        </authorList>
    </citation>
    <scope>NUCLEOTIDE SEQUENCE [LARGE SCALE GENOMIC DNA]</scope>
    <source>
        <strain evidence="4">3bp</strain>
    </source>
</reference>